<dbReference type="PANTHER" id="PTHR37423">
    <property type="entry name" value="SOLUBLE LYTIC MUREIN TRANSGLYCOSYLASE-RELATED"/>
    <property type="match status" value="1"/>
</dbReference>
<name>A0A2U8E345_9BACT</name>
<dbReference type="GO" id="GO:0008933">
    <property type="term" value="F:peptidoglycan lytic transglycosylase activity"/>
    <property type="evidence" value="ECO:0007669"/>
    <property type="project" value="InterPro"/>
</dbReference>
<dbReference type="Gene3D" id="1.10.530.10">
    <property type="match status" value="1"/>
</dbReference>
<keyword evidence="4" id="KW-1185">Reference proteome</keyword>
<dbReference type="PANTHER" id="PTHR37423:SF2">
    <property type="entry name" value="MEMBRANE-BOUND LYTIC MUREIN TRANSGLYCOSYLASE C"/>
    <property type="match status" value="1"/>
</dbReference>
<dbReference type="KEGG" id="elut:CKA38_08060"/>
<proteinExistence type="inferred from homology"/>
<dbReference type="GO" id="GO:0000270">
    <property type="term" value="P:peptidoglycan metabolic process"/>
    <property type="evidence" value="ECO:0007669"/>
    <property type="project" value="InterPro"/>
</dbReference>
<organism evidence="3 4">
    <name type="scientific">Ereboglobus luteus</name>
    <dbReference type="NCBI Taxonomy" id="1796921"/>
    <lineage>
        <taxon>Bacteria</taxon>
        <taxon>Pseudomonadati</taxon>
        <taxon>Verrucomicrobiota</taxon>
        <taxon>Opitutia</taxon>
        <taxon>Opitutales</taxon>
        <taxon>Opitutaceae</taxon>
        <taxon>Ereboglobus</taxon>
    </lineage>
</organism>
<reference evidence="3 4" key="1">
    <citation type="journal article" date="2018" name="Syst. Appl. Microbiol.">
        <title>Ereboglobus luteus gen. nov. sp. nov. from cockroach guts, and new insights into the oxygen relationship of the genera Opitutus and Didymococcus (Verrucomicrobia: Opitutaceae).</title>
        <authorList>
            <person name="Tegtmeier D."/>
            <person name="Belitz A."/>
            <person name="Radek R."/>
            <person name="Heimerl T."/>
            <person name="Brune A."/>
        </authorList>
    </citation>
    <scope>NUCLEOTIDE SEQUENCE [LARGE SCALE GENOMIC DNA]</scope>
    <source>
        <strain evidence="3 4">Ho45</strain>
    </source>
</reference>
<dbReference type="InterPro" id="IPR000189">
    <property type="entry name" value="Transglyc_AS"/>
</dbReference>
<feature type="domain" description="Transglycosylase SLT" evidence="2">
    <location>
        <begin position="271"/>
        <end position="369"/>
    </location>
</feature>
<evidence type="ECO:0000313" key="3">
    <source>
        <dbReference type="EMBL" id="AWI09196.1"/>
    </source>
</evidence>
<dbReference type="Proteomes" id="UP000244896">
    <property type="component" value="Chromosome"/>
</dbReference>
<dbReference type="SUPFAM" id="SSF53955">
    <property type="entry name" value="Lysozyme-like"/>
    <property type="match status" value="1"/>
</dbReference>
<dbReference type="InterPro" id="IPR023346">
    <property type="entry name" value="Lysozyme-like_dom_sf"/>
</dbReference>
<dbReference type="EMBL" id="CP023004">
    <property type="protein sequence ID" value="AWI09196.1"/>
    <property type="molecule type" value="Genomic_DNA"/>
</dbReference>
<dbReference type="PROSITE" id="PS00922">
    <property type="entry name" value="TRANSGLYCOSYLASE"/>
    <property type="match status" value="1"/>
</dbReference>
<dbReference type="InterPro" id="IPR008258">
    <property type="entry name" value="Transglycosylase_SLT_dom_1"/>
</dbReference>
<dbReference type="AlphaFoldDB" id="A0A2U8E345"/>
<sequence length="418" mass="46358">MLDQTTVIETFRSFWGLRTRVLLQFFRETSRRRAFPISHSPHMTRALTARITFSLRRIAPAAAIVVMCALPALRGSDSQPPAVPIFSGTTAGADRRPLISDDDMNALYDLGRQFFEDYAPGQIKEHYEFMSREEWTAAITQFQQTLESGSFEEIASLEPKAKRTLDALRAKPEMSEYTDWFAERLELIESAKDAISPGQPPALVPAPKQPAPFTLPPITLAPKPFYQTPPPNNAIPYYNLCHKRVSNRAKPKNADLLAPLLKIIFATENIPVEFVWLAEVESSFNPLAKSPVGARGLYQLMPATARALGLSTAPEDERIYAVKNARAAARLLGMLYKRFNSWPLALAAYNAGEGRVAVALKKTPGAKTYADIAAKLPAETRLYVPQVLATLVIRENVPLEKFVDDLPPIPAIKFPLAG</sequence>
<evidence type="ECO:0000256" key="1">
    <source>
        <dbReference type="ARBA" id="ARBA00007734"/>
    </source>
</evidence>
<protein>
    <recommendedName>
        <fullName evidence="2">Transglycosylase SLT domain-containing protein</fullName>
    </recommendedName>
</protein>
<accession>A0A2U8E345</accession>
<gene>
    <name evidence="3" type="ORF">CKA38_08060</name>
</gene>
<comment type="similarity">
    <text evidence="1">Belongs to the transglycosylase Slt family.</text>
</comment>
<dbReference type="CDD" id="cd16894">
    <property type="entry name" value="MltD-like"/>
    <property type="match status" value="1"/>
</dbReference>
<dbReference type="GO" id="GO:0016020">
    <property type="term" value="C:membrane"/>
    <property type="evidence" value="ECO:0007669"/>
    <property type="project" value="InterPro"/>
</dbReference>
<evidence type="ECO:0000313" key="4">
    <source>
        <dbReference type="Proteomes" id="UP000244896"/>
    </source>
</evidence>
<evidence type="ECO:0000259" key="2">
    <source>
        <dbReference type="Pfam" id="PF01464"/>
    </source>
</evidence>
<dbReference type="Pfam" id="PF01464">
    <property type="entry name" value="SLT"/>
    <property type="match status" value="1"/>
</dbReference>